<evidence type="ECO:0000256" key="6">
    <source>
        <dbReference type="ARBA" id="ARBA00023002"/>
    </source>
</evidence>
<evidence type="ECO:0000313" key="11">
    <source>
        <dbReference type="EMBL" id="KAJ8927068.1"/>
    </source>
</evidence>
<feature type="transmembrane region" description="Helical" evidence="10">
    <location>
        <begin position="77"/>
        <end position="95"/>
    </location>
</feature>
<evidence type="ECO:0000256" key="9">
    <source>
        <dbReference type="ARBA" id="ARBA00023136"/>
    </source>
</evidence>
<evidence type="ECO:0000256" key="3">
    <source>
        <dbReference type="ARBA" id="ARBA00010617"/>
    </source>
</evidence>
<accession>A0AAV8WKP7</accession>
<proteinExistence type="inferred from homology"/>
<keyword evidence="8" id="KW-0503">Monooxygenase</keyword>
<keyword evidence="7" id="KW-0408">Iron</keyword>
<evidence type="ECO:0000256" key="7">
    <source>
        <dbReference type="ARBA" id="ARBA00023004"/>
    </source>
</evidence>
<dbReference type="GO" id="GO:0046872">
    <property type="term" value="F:metal ion binding"/>
    <property type="evidence" value="ECO:0007669"/>
    <property type="project" value="UniProtKB-KW"/>
</dbReference>
<keyword evidence="10" id="KW-0812">Transmembrane</keyword>
<dbReference type="GO" id="GO:0004497">
    <property type="term" value="F:monooxygenase activity"/>
    <property type="evidence" value="ECO:0007669"/>
    <property type="project" value="UniProtKB-KW"/>
</dbReference>
<dbReference type="PANTHER" id="PTHR24292:SF100">
    <property type="entry name" value="CYTOCHROME P450 6A16, ISOFORM B-RELATED"/>
    <property type="match status" value="1"/>
</dbReference>
<protein>
    <submittedName>
        <fullName evidence="11">Uncharacterized protein</fullName>
    </submittedName>
</protein>
<evidence type="ECO:0000256" key="5">
    <source>
        <dbReference type="ARBA" id="ARBA00022723"/>
    </source>
</evidence>
<comment type="cofactor">
    <cofactor evidence="1">
        <name>heme</name>
        <dbReference type="ChEBI" id="CHEBI:30413"/>
    </cofactor>
</comment>
<dbReference type="EMBL" id="JANEYF010005736">
    <property type="protein sequence ID" value="KAJ8927068.1"/>
    <property type="molecule type" value="Genomic_DNA"/>
</dbReference>
<keyword evidence="4" id="KW-0349">Heme</keyword>
<dbReference type="PANTHER" id="PTHR24292">
    <property type="entry name" value="CYTOCHROME P450"/>
    <property type="match status" value="1"/>
</dbReference>
<evidence type="ECO:0000313" key="12">
    <source>
        <dbReference type="Proteomes" id="UP001162156"/>
    </source>
</evidence>
<keyword evidence="6" id="KW-0560">Oxidoreductase</keyword>
<evidence type="ECO:0000256" key="8">
    <source>
        <dbReference type="ARBA" id="ARBA00023033"/>
    </source>
</evidence>
<keyword evidence="12" id="KW-1185">Reference proteome</keyword>
<keyword evidence="10" id="KW-1133">Transmembrane helix</keyword>
<sequence length="96" mass="11165">MFAQSFPNIAQSLRVPAVRPYISKFFTEVVENTVAYREKNKYSRKDFLQLLIDIKNNKELQENGNKGNNFNRVAKKVKVKIAVILLTFLVLYILLT</sequence>
<dbReference type="InterPro" id="IPR050476">
    <property type="entry name" value="Insect_CytP450_Detox"/>
</dbReference>
<dbReference type="AlphaFoldDB" id="A0AAV8WKP7"/>
<dbReference type="Proteomes" id="UP001162156">
    <property type="component" value="Unassembled WGS sequence"/>
</dbReference>
<evidence type="ECO:0000256" key="2">
    <source>
        <dbReference type="ARBA" id="ARBA00004370"/>
    </source>
</evidence>
<dbReference type="GO" id="GO:0016020">
    <property type="term" value="C:membrane"/>
    <property type="evidence" value="ECO:0007669"/>
    <property type="project" value="UniProtKB-SubCell"/>
</dbReference>
<evidence type="ECO:0000256" key="4">
    <source>
        <dbReference type="ARBA" id="ARBA00022617"/>
    </source>
</evidence>
<reference evidence="11" key="1">
    <citation type="journal article" date="2023" name="Insect Mol. Biol.">
        <title>Genome sequencing provides insights into the evolution of gene families encoding plant cell wall-degrading enzymes in longhorned beetles.</title>
        <authorList>
            <person name="Shin N.R."/>
            <person name="Okamura Y."/>
            <person name="Kirsch R."/>
            <person name="Pauchet Y."/>
        </authorList>
    </citation>
    <scope>NUCLEOTIDE SEQUENCE</scope>
    <source>
        <strain evidence="11">RBIC_L_NR</strain>
    </source>
</reference>
<keyword evidence="5" id="KW-0479">Metal-binding</keyword>
<evidence type="ECO:0000256" key="1">
    <source>
        <dbReference type="ARBA" id="ARBA00001971"/>
    </source>
</evidence>
<organism evidence="11 12">
    <name type="scientific">Rhamnusium bicolor</name>
    <dbReference type="NCBI Taxonomy" id="1586634"/>
    <lineage>
        <taxon>Eukaryota</taxon>
        <taxon>Metazoa</taxon>
        <taxon>Ecdysozoa</taxon>
        <taxon>Arthropoda</taxon>
        <taxon>Hexapoda</taxon>
        <taxon>Insecta</taxon>
        <taxon>Pterygota</taxon>
        <taxon>Neoptera</taxon>
        <taxon>Endopterygota</taxon>
        <taxon>Coleoptera</taxon>
        <taxon>Polyphaga</taxon>
        <taxon>Cucujiformia</taxon>
        <taxon>Chrysomeloidea</taxon>
        <taxon>Cerambycidae</taxon>
        <taxon>Lepturinae</taxon>
        <taxon>Rhagiini</taxon>
        <taxon>Rhamnusium</taxon>
    </lineage>
</organism>
<comment type="subcellular location">
    <subcellularLocation>
        <location evidence="2">Membrane</location>
    </subcellularLocation>
</comment>
<gene>
    <name evidence="11" type="ORF">NQ314_020514</name>
</gene>
<evidence type="ECO:0000256" key="10">
    <source>
        <dbReference type="SAM" id="Phobius"/>
    </source>
</evidence>
<comment type="caution">
    <text evidence="11">The sequence shown here is derived from an EMBL/GenBank/DDBJ whole genome shotgun (WGS) entry which is preliminary data.</text>
</comment>
<comment type="similarity">
    <text evidence="3">Belongs to the cytochrome P450 family.</text>
</comment>
<keyword evidence="9 10" id="KW-0472">Membrane</keyword>
<name>A0AAV8WKP7_9CUCU</name>